<dbReference type="GO" id="GO:0005737">
    <property type="term" value="C:cytoplasm"/>
    <property type="evidence" value="ECO:0007669"/>
    <property type="project" value="UniProtKB-SubCell"/>
</dbReference>
<organism evidence="16 17">
    <name type="scientific">Alteromonas naphthalenivorans</name>
    <dbReference type="NCBI Taxonomy" id="715451"/>
    <lineage>
        <taxon>Bacteria</taxon>
        <taxon>Pseudomonadati</taxon>
        <taxon>Pseudomonadota</taxon>
        <taxon>Gammaproteobacteria</taxon>
        <taxon>Alteromonadales</taxon>
        <taxon>Alteromonadaceae</taxon>
        <taxon>Alteromonas/Salinimonas group</taxon>
        <taxon>Alteromonas</taxon>
    </lineage>
</organism>
<evidence type="ECO:0000256" key="4">
    <source>
        <dbReference type="ARBA" id="ARBA00012564"/>
    </source>
</evidence>
<dbReference type="HOGENOM" id="CLU_014298_1_1_6"/>
<keyword evidence="9" id="KW-0378">Hydrolase</keyword>
<evidence type="ECO:0000256" key="7">
    <source>
        <dbReference type="ARBA" id="ARBA00022670"/>
    </source>
</evidence>
<evidence type="ECO:0000256" key="12">
    <source>
        <dbReference type="PIRSR" id="PIRSR634015-3"/>
    </source>
</evidence>
<reference evidence="16 17" key="1">
    <citation type="journal article" date="2011" name="J. Bacteriol.">
        <title>Complete genome sequence of the polycyclic aromatic hydrocarbon-degrading bacterium Alteromonas sp. strain SN2.</title>
        <authorList>
            <person name="Jin H.M."/>
            <person name="Jeong H."/>
            <person name="Moon E.J."/>
            <person name="Math R.K."/>
            <person name="Lee K."/>
            <person name="Kim H.J."/>
            <person name="Jeon C.O."/>
            <person name="Oh T.K."/>
            <person name="Kim J.F."/>
        </authorList>
    </citation>
    <scope>NUCLEOTIDE SEQUENCE [LARGE SCALE GENOMIC DNA]</scope>
    <source>
        <strain evidence="17">JCM 17741 / KACC 18427 / KCTC 11700BP / SN2</strain>
    </source>
</reference>
<keyword evidence="11" id="KW-0482">Metalloprotease</keyword>
<dbReference type="eggNOG" id="COG0308">
    <property type="taxonomic scope" value="Bacteria"/>
</dbReference>
<evidence type="ECO:0000256" key="9">
    <source>
        <dbReference type="ARBA" id="ARBA00022801"/>
    </source>
</evidence>
<keyword evidence="16" id="KW-0031">Aminopeptidase</keyword>
<comment type="cofactor">
    <cofactor evidence="12">
        <name>Zn(2+)</name>
        <dbReference type="ChEBI" id="CHEBI:29105"/>
    </cofactor>
    <text evidence="12">Binds 1 zinc ion per subunit.</text>
</comment>
<evidence type="ECO:0000256" key="11">
    <source>
        <dbReference type="ARBA" id="ARBA00023049"/>
    </source>
</evidence>
<keyword evidence="8 12" id="KW-0479">Metal-binding</keyword>
<dbReference type="Gene3D" id="1.10.390.10">
    <property type="entry name" value="Neutral Protease Domain 2"/>
    <property type="match status" value="1"/>
</dbReference>
<dbReference type="InterPro" id="IPR014782">
    <property type="entry name" value="Peptidase_M1_dom"/>
</dbReference>
<dbReference type="InterPro" id="IPR034015">
    <property type="entry name" value="M1_LTA4H"/>
</dbReference>
<dbReference type="OrthoDB" id="100605at2"/>
<evidence type="ECO:0000313" key="17">
    <source>
        <dbReference type="Proteomes" id="UP000000683"/>
    </source>
</evidence>
<dbReference type="Pfam" id="PF17900">
    <property type="entry name" value="Peptidase_M1_N"/>
    <property type="match status" value="1"/>
</dbReference>
<dbReference type="CDD" id="cd09603">
    <property type="entry name" value="M1_APN_like"/>
    <property type="match status" value="1"/>
</dbReference>
<dbReference type="AlphaFoldDB" id="F5ZAL5"/>
<proteinExistence type="inferred from homology"/>
<dbReference type="KEGG" id="alt:ambt_02955"/>
<comment type="similarity">
    <text evidence="3">Belongs to the peptidase M1 family.</text>
</comment>
<evidence type="ECO:0000256" key="2">
    <source>
        <dbReference type="ARBA" id="ARBA00004496"/>
    </source>
</evidence>
<dbReference type="Pfam" id="PF01433">
    <property type="entry name" value="Peptidase_M1"/>
    <property type="match status" value="1"/>
</dbReference>
<keyword evidence="10 12" id="KW-0862">Zinc</keyword>
<accession>F5ZAL5</accession>
<dbReference type="RefSeq" id="WP_013783087.1">
    <property type="nucleotide sequence ID" value="NC_015554.1"/>
</dbReference>
<dbReference type="PANTHER" id="PTHR45726:SF3">
    <property type="entry name" value="LEUKOTRIENE A-4 HYDROLASE"/>
    <property type="match status" value="1"/>
</dbReference>
<feature type="binding site" evidence="12">
    <location>
        <position position="334"/>
    </location>
    <ligand>
        <name>Zn(2+)</name>
        <dbReference type="ChEBI" id="CHEBI:29105"/>
        <note>catalytic</note>
    </ligand>
</feature>
<evidence type="ECO:0000256" key="3">
    <source>
        <dbReference type="ARBA" id="ARBA00010136"/>
    </source>
</evidence>
<evidence type="ECO:0000256" key="8">
    <source>
        <dbReference type="ARBA" id="ARBA00022723"/>
    </source>
</evidence>
<dbReference type="InterPro" id="IPR027268">
    <property type="entry name" value="Peptidase_M4/M1_CTD_sf"/>
</dbReference>
<feature type="binding site" evidence="12">
    <location>
        <position position="338"/>
    </location>
    <ligand>
        <name>Zn(2+)</name>
        <dbReference type="ChEBI" id="CHEBI:29105"/>
        <note>catalytic</note>
    </ligand>
</feature>
<dbReference type="Proteomes" id="UP000000683">
    <property type="component" value="Chromosome"/>
</dbReference>
<evidence type="ECO:0000259" key="14">
    <source>
        <dbReference type="Pfam" id="PF01433"/>
    </source>
</evidence>
<dbReference type="SUPFAM" id="SSF55486">
    <property type="entry name" value="Metalloproteases ('zincins'), catalytic domain"/>
    <property type="match status" value="1"/>
</dbReference>
<dbReference type="GO" id="GO:0008270">
    <property type="term" value="F:zinc ion binding"/>
    <property type="evidence" value="ECO:0007669"/>
    <property type="project" value="InterPro"/>
</dbReference>
<dbReference type="InterPro" id="IPR045357">
    <property type="entry name" value="Aminopeptidase_N-like_N"/>
</dbReference>
<dbReference type="EMBL" id="CP002339">
    <property type="protein sequence ID" value="AEF02145.1"/>
    <property type="molecule type" value="Genomic_DNA"/>
</dbReference>
<name>F5ZAL5_ALTNA</name>
<dbReference type="PANTHER" id="PTHR45726">
    <property type="entry name" value="LEUKOTRIENE A-4 HYDROLASE"/>
    <property type="match status" value="1"/>
</dbReference>
<evidence type="ECO:0000256" key="13">
    <source>
        <dbReference type="SAM" id="SignalP"/>
    </source>
</evidence>
<keyword evidence="6" id="KW-0963">Cytoplasm</keyword>
<keyword evidence="17" id="KW-1185">Reference proteome</keyword>
<sequence>MKLKTLALACASTFVVGCATQHTSSVNQAPAAELSTPYTLKSGGEISERQKHLSISHAKLAFSFDFDKEIVFGDTTLTLQAPLPQQEISVDLDTRFTIESVWLNGTELPAQQFSNLEGELIVSPNSSVSFPVTLRIVYSGHPRTPIRAPWDGGVMWEETPDGHPWLATAVQGEGCDIFWPCIDQPYGEPANTELFITVPKPLVAASNGVLVATEEKGNDRTFHWQTKSMHNTYGIALNIAPYEKLTKSFTSIYGNTYPLTYYHLPENEEKAEALFAELPEMITFFERMIGPYPFANEKVGIVQTPHLGMEHQTINAYGNEYRKDDAGYDWLMQHEFAHEWFGNQLTNDNWDHMWLHEGFGTYMQPLYAQYLHGNEAYFVKLNAQRKGLANAHPIVSNELMSEEDVYEKGPAGDIYAKGSWVIHTLRGLMGDEPFFRSVTELVYGRVDPQPGNFEPIFANTQDFIDIVNKNSEHNLDWFFDVYIFSAALPILDVARTENEVTFTWKTEGDLPFPMPLEVSVNGKVTTLDMQNQTSLMVTEYDVVVADPNSKVLRYEQRFEDYKAWQEAQAEMRKKQTEK</sequence>
<dbReference type="InterPro" id="IPR042097">
    <property type="entry name" value="Aminopeptidase_N-like_N_sf"/>
</dbReference>
<dbReference type="GO" id="GO:0016285">
    <property type="term" value="F:alanyl aminopeptidase activity"/>
    <property type="evidence" value="ECO:0007669"/>
    <property type="project" value="UniProtKB-EC"/>
</dbReference>
<feature type="signal peptide" evidence="13">
    <location>
        <begin position="1"/>
        <end position="17"/>
    </location>
</feature>
<dbReference type="Gene3D" id="2.60.40.1730">
    <property type="entry name" value="tricorn interacting facor f3 domain"/>
    <property type="match status" value="1"/>
</dbReference>
<feature type="domain" description="Peptidase M1 membrane alanine aminopeptidase" evidence="14">
    <location>
        <begin position="330"/>
        <end position="482"/>
    </location>
</feature>
<evidence type="ECO:0000256" key="10">
    <source>
        <dbReference type="ARBA" id="ARBA00022833"/>
    </source>
</evidence>
<dbReference type="PRINTS" id="PR00756">
    <property type="entry name" value="ALADIPTASE"/>
</dbReference>
<evidence type="ECO:0000313" key="16">
    <source>
        <dbReference type="EMBL" id="AEF02145.1"/>
    </source>
</evidence>
<dbReference type="GO" id="GO:0008237">
    <property type="term" value="F:metallopeptidase activity"/>
    <property type="evidence" value="ECO:0007669"/>
    <property type="project" value="UniProtKB-KW"/>
</dbReference>
<dbReference type="PROSITE" id="PS51257">
    <property type="entry name" value="PROKAR_LIPOPROTEIN"/>
    <property type="match status" value="1"/>
</dbReference>
<dbReference type="GO" id="GO:0006508">
    <property type="term" value="P:proteolysis"/>
    <property type="evidence" value="ECO:0007669"/>
    <property type="project" value="UniProtKB-KW"/>
</dbReference>
<dbReference type="InterPro" id="IPR001930">
    <property type="entry name" value="Peptidase_M1"/>
</dbReference>
<evidence type="ECO:0000256" key="6">
    <source>
        <dbReference type="ARBA" id="ARBA00022490"/>
    </source>
</evidence>
<evidence type="ECO:0000256" key="1">
    <source>
        <dbReference type="ARBA" id="ARBA00000098"/>
    </source>
</evidence>
<feature type="chain" id="PRO_5003336049" description="Aminopeptidase N" evidence="13">
    <location>
        <begin position="18"/>
        <end position="578"/>
    </location>
</feature>
<comment type="subcellular location">
    <subcellularLocation>
        <location evidence="2">Cytoplasm</location>
    </subcellularLocation>
</comment>
<comment type="catalytic activity">
    <reaction evidence="1">
        <text>Release of an N-terminal amino acid, Xaa-|-Yaa- from a peptide, amide or arylamide. Xaa is preferably Ala, but may be most amino acids including Pro (slow action). When a terminal hydrophobic residue is followed by a prolyl residue, the two may be released as an intact Xaa-Pro dipeptide.</text>
        <dbReference type="EC" id="3.4.11.2"/>
    </reaction>
</comment>
<keyword evidence="13" id="KW-0732">Signal</keyword>
<evidence type="ECO:0000259" key="15">
    <source>
        <dbReference type="Pfam" id="PF17900"/>
    </source>
</evidence>
<evidence type="ECO:0000256" key="5">
    <source>
        <dbReference type="ARBA" id="ARBA00015611"/>
    </source>
</evidence>
<gene>
    <name evidence="16" type="ordered locus">ambt_02955</name>
</gene>
<dbReference type="SUPFAM" id="SSF63737">
    <property type="entry name" value="Leukotriene A4 hydrolase N-terminal domain"/>
    <property type="match status" value="1"/>
</dbReference>
<feature type="binding site" evidence="12">
    <location>
        <position position="357"/>
    </location>
    <ligand>
        <name>Zn(2+)</name>
        <dbReference type="ChEBI" id="CHEBI:29105"/>
        <note>catalytic</note>
    </ligand>
</feature>
<protein>
    <recommendedName>
        <fullName evidence="5">Aminopeptidase N</fullName>
        <ecNumber evidence="4">3.4.11.2</ecNumber>
    </recommendedName>
</protein>
<feature type="domain" description="Aminopeptidase N-like N-terminal" evidence="15">
    <location>
        <begin position="57"/>
        <end position="233"/>
    </location>
</feature>
<dbReference type="EC" id="3.4.11.2" evidence="4"/>
<keyword evidence="7" id="KW-0645">Protease</keyword>